<name>G2EBN5_9FLAO</name>
<dbReference type="RefSeq" id="WP_008635901.1">
    <property type="nucleotide sequence ID" value="NZ_AFXZ01000012.1"/>
</dbReference>
<evidence type="ECO:0000313" key="3">
    <source>
        <dbReference type="Proteomes" id="UP000003730"/>
    </source>
</evidence>
<dbReference type="STRING" id="1046627.BZARG_914"/>
<dbReference type="AlphaFoldDB" id="G2EBN5"/>
<dbReference type="PATRIC" id="fig|1046627.3.peg.944"/>
<evidence type="ECO:0000256" key="1">
    <source>
        <dbReference type="ARBA" id="ARBA00022729"/>
    </source>
</evidence>
<comment type="caution">
    <text evidence="2">The sequence shown here is derived from an EMBL/GenBank/DDBJ whole genome shotgun (WGS) entry which is preliminary data.</text>
</comment>
<gene>
    <name evidence="2" type="ORF">BZARG_914</name>
</gene>
<protein>
    <submittedName>
        <fullName evidence="2">T9SS type A sorting domain-containing protein</fullName>
    </submittedName>
</protein>
<dbReference type="NCBIfam" id="TIGR04183">
    <property type="entry name" value="Por_Secre_tail"/>
    <property type="match status" value="1"/>
</dbReference>
<dbReference type="InterPro" id="IPR026444">
    <property type="entry name" value="Secre_tail"/>
</dbReference>
<keyword evidence="3" id="KW-1185">Reference proteome</keyword>
<evidence type="ECO:0000313" key="2">
    <source>
        <dbReference type="EMBL" id="EGV44127.1"/>
    </source>
</evidence>
<dbReference type="SUPFAM" id="SSF49899">
    <property type="entry name" value="Concanavalin A-like lectins/glucanases"/>
    <property type="match status" value="1"/>
</dbReference>
<organism evidence="2 3">
    <name type="scientific">Bizionia argentinensis JUB59</name>
    <dbReference type="NCBI Taxonomy" id="1046627"/>
    <lineage>
        <taxon>Bacteria</taxon>
        <taxon>Pseudomonadati</taxon>
        <taxon>Bacteroidota</taxon>
        <taxon>Flavobacteriia</taxon>
        <taxon>Flavobacteriales</taxon>
        <taxon>Flavobacteriaceae</taxon>
        <taxon>Bizionia</taxon>
    </lineage>
</organism>
<dbReference type="InterPro" id="IPR013320">
    <property type="entry name" value="ConA-like_dom_sf"/>
</dbReference>
<dbReference type="OrthoDB" id="2582440at2"/>
<dbReference type="Proteomes" id="UP000003730">
    <property type="component" value="Unassembled WGS sequence"/>
</dbReference>
<dbReference type="EMBL" id="AFXZ01000012">
    <property type="protein sequence ID" value="EGV44127.1"/>
    <property type="molecule type" value="Genomic_DNA"/>
</dbReference>
<reference evidence="2 3" key="1">
    <citation type="journal article" date="2008" name="Int. J. Syst. Evol. Microbiol.">
        <title>Bizionia argentinensis sp. nov., isolated from surface marine water in Antarctica.</title>
        <authorList>
            <person name="Bercovich A."/>
            <person name="Vazquez S.C."/>
            <person name="Yankilevich P."/>
            <person name="Coria S.H."/>
            <person name="Foti M."/>
            <person name="Hernandez E."/>
            <person name="Vidal A."/>
            <person name="Ruberto L."/>
            <person name="Melo C."/>
            <person name="Marenssi S."/>
            <person name="Criscuolo M."/>
            <person name="Memoli M."/>
            <person name="Arguelles M."/>
            <person name="Mac Cormack W.P."/>
        </authorList>
    </citation>
    <scope>NUCLEOTIDE SEQUENCE [LARGE SCALE GENOMIC DNA]</scope>
    <source>
        <strain evidence="2 3">JUB59</strain>
    </source>
</reference>
<accession>G2EBN5</accession>
<dbReference type="eggNOG" id="COG1345">
    <property type="taxonomic scope" value="Bacteria"/>
</dbReference>
<proteinExistence type="predicted"/>
<dbReference type="eggNOG" id="COG3210">
    <property type="taxonomic scope" value="Bacteria"/>
</dbReference>
<keyword evidence="1" id="KW-0732">Signal</keyword>
<dbReference type="GO" id="GO:0005975">
    <property type="term" value="P:carbohydrate metabolic process"/>
    <property type="evidence" value="ECO:0007669"/>
    <property type="project" value="UniProtKB-ARBA"/>
</dbReference>
<dbReference type="GO" id="GO:0004553">
    <property type="term" value="F:hydrolase activity, hydrolyzing O-glycosyl compounds"/>
    <property type="evidence" value="ECO:0007669"/>
    <property type="project" value="UniProtKB-ARBA"/>
</dbReference>
<sequence length="1026" mass="112914">MTKPIMKQHLHFLLFIAIFFFTNPLLSQTGPGGVGNNTTNGLWLKADDVNLANGEGVTTWQDASGNANHANQTVSTGRPTFKSVSTFNNYPSIDFDGNNDWLRVEDADILDGTTSINYFTVVKPKGLGSSQSVQAIVSKRNGYNTSNNQYAYTFFFYNNRLTNDITNSDNRYDSSHAFSNNTNYVLSFDFDGGLVENARSSMSKNGNILITAREQSNKVLASSAPLIIGQLNVGDGRYATEELAEIIHFNYKLNIAERTIVHNYLSAKYNTPLVVNNFYTQDNAVNGEFDHHVAGIARISGTAHLDSQGSGIVRVNNPSDLSATNDKYLFWGQNIMGSTYNFNAEIPAEDNAGIIHNHQHLNTIWRVSKSEGAQNLGTVDMTFDISSFPEISGCHSLELVVGSDSYDYSLGTANQYNAIFSSPQSIYPLTVSGGTATASGLDISDGSHFTLRYRKNELIIWNGSSFSGGSGPGGAPSALDANKTLLISSGTATLNANAYVCEIEVSAGAKLNLANDLKLTVQNRIVNNGEIDLFGEAQLVQKHIGETSNSGSGSLKIRQQGTSNLYNYNYWSAPVNRNGLWKVKYLEDNNGVLTFSHQNNANFNTRTLSSKWLYTFYGTQNNYADWRHIGDNRLIVPGIGYTMKGSGNSDSDQEYVFRGTPNNGNYNVGVFSGIEVLTGNPYPSALDATQFIIDNLDVIDGTLYFYEQFETNNTHVLRDYQGGYATLNLMAGVAAGEAAGDTNGGISTKGKPTNNIAVAQGFFVNINAAGNLKFNNAQRVFAKESLDESVFYRESASRANTDTRTKFWLNLTDPLNRTRQIALGYDKNASAGFDKGYDAADNSNYPDTMLWDGADNLLVIQGLNEFNIEDDIPLFIKIKTPGNYTISLSETINFPKNTPVYLKDNLENRFYNLKEKAASISFKGGEYTNRYSIVYQRATLSTGTLETSLNVFVTFDKKTDNLQIFGVNDLNVIDSAHIYSIEGKQVVHIKSLDSNRIDIAHINDGIYILKLEKTSGEIRNIKFVKY</sequence>